<dbReference type="PROSITE" id="PS00307">
    <property type="entry name" value="LECTIN_LEGUME_BETA"/>
    <property type="match status" value="1"/>
</dbReference>
<dbReference type="PANTHER" id="PTHR12223">
    <property type="entry name" value="VESICULAR MANNOSE-BINDING LECTIN"/>
    <property type="match status" value="1"/>
</dbReference>
<feature type="signal peptide" evidence="2">
    <location>
        <begin position="1"/>
        <end position="28"/>
    </location>
</feature>
<dbReference type="InterPro" id="IPR013320">
    <property type="entry name" value="ConA-like_dom_sf"/>
</dbReference>
<feature type="chain" id="PRO_5030640323" description="Legume lectin domain-containing protein" evidence="2">
    <location>
        <begin position="29"/>
        <end position="466"/>
    </location>
</feature>
<accession>A0A7S1XMZ6</accession>
<protein>
    <recommendedName>
        <fullName evidence="4">Legume lectin domain-containing protein</fullName>
    </recommendedName>
</protein>
<evidence type="ECO:0000313" key="3">
    <source>
        <dbReference type="EMBL" id="CAD9247331.1"/>
    </source>
</evidence>
<sequence length="466" mass="50385">MGRPFRKTMRAAAAALGLALLLAGGANGDFMYPDFNNTLGLKLNGAASTTNCVDVHYNAYGPTQAAADTFAAELDDQFLEDMESQEFQTVETAVRDDVFDDINADSAIFGHRDSYVAAPDERCGVRVRMTPSQPHQIGSFWYTAPLPVFQGFLTLFSFQVSDHSKVCTQHRDPIFSTLHHSSCKVHGGDGFAFVVHGDPTGEDAIGAPGAGVGYAGLENFIAVEFDTWYNTEDGNADLLPDHISIHGAALGGTSVPLDNLLGAPRIHDVGDGQVHLVQVAYLPYLAHEYAGAFSTSAAAYPFMKDNGENRRMGTFVVWVDGGIAADAPLIAIPINLSVLLHLDLDLAYVGFTAATGKAWEKHDLLSWYWCDSDECDETTMDSYDYHQTSVSHVGHRRQWFTPGDGFGGGGAPRPPVGADPNPDPEPQKHRSPDTAPWKTPQVHRSGFRHAGLFSGADDMIPPETEI</sequence>
<organism evidence="3">
    <name type="scientific">Phaeomonas parva</name>
    <dbReference type="NCBI Taxonomy" id="124430"/>
    <lineage>
        <taxon>Eukaryota</taxon>
        <taxon>Sar</taxon>
        <taxon>Stramenopiles</taxon>
        <taxon>Ochrophyta</taxon>
        <taxon>Pinguiophyceae</taxon>
        <taxon>Pinguiochrysidales</taxon>
        <taxon>Pinguiochrysidaceae</taxon>
        <taxon>Phaeomonas</taxon>
    </lineage>
</organism>
<proteinExistence type="predicted"/>
<dbReference type="InterPro" id="IPR051136">
    <property type="entry name" value="Intracellular_Lectin-GPT"/>
</dbReference>
<dbReference type="AlphaFoldDB" id="A0A7S1XMZ6"/>
<keyword evidence="2" id="KW-0732">Signal</keyword>
<dbReference type="InterPro" id="IPR056573">
    <property type="entry name" value="Lectin_L-type_dom"/>
</dbReference>
<dbReference type="Gene3D" id="2.60.120.200">
    <property type="match status" value="1"/>
</dbReference>
<evidence type="ECO:0008006" key="4">
    <source>
        <dbReference type="Google" id="ProtNLM"/>
    </source>
</evidence>
<reference evidence="3" key="1">
    <citation type="submission" date="2021-01" db="EMBL/GenBank/DDBJ databases">
        <authorList>
            <person name="Corre E."/>
            <person name="Pelletier E."/>
            <person name="Niang G."/>
            <person name="Scheremetjew M."/>
            <person name="Finn R."/>
            <person name="Kale V."/>
            <person name="Holt S."/>
            <person name="Cochrane G."/>
            <person name="Meng A."/>
            <person name="Brown T."/>
            <person name="Cohen L."/>
        </authorList>
    </citation>
    <scope>NUCLEOTIDE SEQUENCE</scope>
    <source>
        <strain evidence="3">CCMP2877</strain>
    </source>
</reference>
<dbReference type="SUPFAM" id="SSF49899">
    <property type="entry name" value="Concanavalin A-like lectins/glucanases"/>
    <property type="match status" value="1"/>
</dbReference>
<evidence type="ECO:0000256" key="2">
    <source>
        <dbReference type="SAM" id="SignalP"/>
    </source>
</evidence>
<dbReference type="PANTHER" id="PTHR12223:SF19">
    <property type="entry name" value="LEGUME LECTIN DOMAIN-CONTAINING PROTEIN"/>
    <property type="match status" value="1"/>
</dbReference>
<dbReference type="InterPro" id="IPR019825">
    <property type="entry name" value="Lectin_legB_Mn/Ca_BS"/>
</dbReference>
<dbReference type="EMBL" id="HBGJ01009004">
    <property type="protein sequence ID" value="CAD9247331.1"/>
    <property type="molecule type" value="Transcribed_RNA"/>
</dbReference>
<name>A0A7S1XMZ6_9STRA</name>
<evidence type="ECO:0000256" key="1">
    <source>
        <dbReference type="SAM" id="MobiDB-lite"/>
    </source>
</evidence>
<dbReference type="CDD" id="cd01951">
    <property type="entry name" value="lectin_L-type"/>
    <property type="match status" value="1"/>
</dbReference>
<feature type="region of interest" description="Disordered" evidence="1">
    <location>
        <begin position="401"/>
        <end position="466"/>
    </location>
</feature>
<gene>
    <name evidence="3" type="ORF">PPAR1163_LOCUS5685</name>
</gene>
<feature type="compositionally biased region" description="Pro residues" evidence="1">
    <location>
        <begin position="412"/>
        <end position="424"/>
    </location>
</feature>